<protein>
    <submittedName>
        <fullName evidence="6">TetR family transcriptional regulator</fullName>
    </submittedName>
</protein>
<dbReference type="SUPFAM" id="SSF46689">
    <property type="entry name" value="Homeodomain-like"/>
    <property type="match status" value="1"/>
</dbReference>
<dbReference type="PROSITE" id="PS50977">
    <property type="entry name" value="HTH_TETR_2"/>
    <property type="match status" value="1"/>
</dbReference>
<sequence length="194" mass="21350">MALSLELITATARSLLVQYGLQDVSMRRLAKELDVAPGALYYHVPSKQELLRSVAHEILAPLRADPGDALHLMRRFRELVLPIRDVGDLLLLAYALDATLPPAQLLPERLADAGWPDQEAHDAAAVVMRFALGAVATEQNQALLEVGAATEEQRQRSAPPTPQAMAAERIYLHGLQRLLVRDDSSEPPDQLRLT</sequence>
<dbReference type="OrthoDB" id="3819648at2"/>
<keyword evidence="1" id="KW-0805">Transcription regulation</keyword>
<keyword evidence="3" id="KW-0804">Transcription</keyword>
<dbReference type="Pfam" id="PF00440">
    <property type="entry name" value="TetR_N"/>
    <property type="match status" value="1"/>
</dbReference>
<evidence type="ECO:0000256" key="1">
    <source>
        <dbReference type="ARBA" id="ARBA00023015"/>
    </source>
</evidence>
<evidence type="ECO:0000313" key="7">
    <source>
        <dbReference type="Proteomes" id="UP000238217"/>
    </source>
</evidence>
<dbReference type="InterPro" id="IPR001647">
    <property type="entry name" value="HTH_TetR"/>
</dbReference>
<gene>
    <name evidence="6" type="ORF">BCL67_11489</name>
</gene>
<dbReference type="PANTHER" id="PTHR30055:SF234">
    <property type="entry name" value="HTH-TYPE TRANSCRIPTIONAL REGULATOR BETI"/>
    <property type="match status" value="1"/>
</dbReference>
<dbReference type="InterPro" id="IPR023772">
    <property type="entry name" value="DNA-bd_HTH_TetR-type_CS"/>
</dbReference>
<evidence type="ECO:0000313" key="6">
    <source>
        <dbReference type="EMBL" id="PRZ13759.1"/>
    </source>
</evidence>
<dbReference type="InterPro" id="IPR009057">
    <property type="entry name" value="Homeodomain-like_sf"/>
</dbReference>
<feature type="domain" description="HTH tetR-type" evidence="5">
    <location>
        <begin position="2"/>
        <end position="62"/>
    </location>
</feature>
<dbReference type="PANTHER" id="PTHR30055">
    <property type="entry name" value="HTH-TYPE TRANSCRIPTIONAL REGULATOR RUTR"/>
    <property type="match status" value="1"/>
</dbReference>
<dbReference type="InterPro" id="IPR036271">
    <property type="entry name" value="Tet_transcr_reg_TetR-rel_C_sf"/>
</dbReference>
<dbReference type="SUPFAM" id="SSF48498">
    <property type="entry name" value="Tetracyclin repressor-like, C-terminal domain"/>
    <property type="match status" value="1"/>
</dbReference>
<comment type="caution">
    <text evidence="6">The sequence shown here is derived from an EMBL/GenBank/DDBJ whole genome shotgun (WGS) entry which is preliminary data.</text>
</comment>
<reference evidence="6 7" key="1">
    <citation type="submission" date="2018-03" db="EMBL/GenBank/DDBJ databases">
        <title>Comparative analysis of microorganisms from saline springs in Andes Mountain Range, Colombia.</title>
        <authorList>
            <person name="Rubin E."/>
        </authorList>
    </citation>
    <scope>NUCLEOTIDE SEQUENCE [LARGE SCALE GENOMIC DNA]</scope>
    <source>
        <strain evidence="6 7">CG 35</strain>
    </source>
</reference>
<dbReference type="Proteomes" id="UP000238217">
    <property type="component" value="Unassembled WGS sequence"/>
</dbReference>
<proteinExistence type="predicted"/>
<evidence type="ECO:0000256" key="4">
    <source>
        <dbReference type="PROSITE-ProRule" id="PRU00335"/>
    </source>
</evidence>
<evidence type="ECO:0000256" key="3">
    <source>
        <dbReference type="ARBA" id="ARBA00023163"/>
    </source>
</evidence>
<evidence type="ECO:0000259" key="5">
    <source>
        <dbReference type="PROSITE" id="PS50977"/>
    </source>
</evidence>
<organism evidence="6 7">
    <name type="scientific">Nesterenkonia sandarakina</name>
    <dbReference type="NCBI Taxonomy" id="272918"/>
    <lineage>
        <taxon>Bacteria</taxon>
        <taxon>Bacillati</taxon>
        <taxon>Actinomycetota</taxon>
        <taxon>Actinomycetes</taxon>
        <taxon>Micrococcales</taxon>
        <taxon>Micrococcaceae</taxon>
        <taxon>Nesterenkonia</taxon>
    </lineage>
</organism>
<feature type="DNA-binding region" description="H-T-H motif" evidence="4">
    <location>
        <begin position="25"/>
        <end position="44"/>
    </location>
</feature>
<dbReference type="PRINTS" id="PR00455">
    <property type="entry name" value="HTHTETR"/>
</dbReference>
<dbReference type="RefSeq" id="WP_106123659.1">
    <property type="nucleotide sequence ID" value="NZ_PVTY01000014.1"/>
</dbReference>
<dbReference type="GO" id="GO:0000976">
    <property type="term" value="F:transcription cis-regulatory region binding"/>
    <property type="evidence" value="ECO:0007669"/>
    <property type="project" value="TreeGrafter"/>
</dbReference>
<keyword evidence="2 4" id="KW-0238">DNA-binding</keyword>
<dbReference type="AlphaFoldDB" id="A0A2T0YFQ0"/>
<dbReference type="PROSITE" id="PS01081">
    <property type="entry name" value="HTH_TETR_1"/>
    <property type="match status" value="1"/>
</dbReference>
<dbReference type="InterPro" id="IPR050109">
    <property type="entry name" value="HTH-type_TetR-like_transc_reg"/>
</dbReference>
<evidence type="ECO:0000256" key="2">
    <source>
        <dbReference type="ARBA" id="ARBA00023125"/>
    </source>
</evidence>
<name>A0A2T0YFQ0_9MICC</name>
<dbReference type="Gene3D" id="1.10.10.60">
    <property type="entry name" value="Homeodomain-like"/>
    <property type="match status" value="1"/>
</dbReference>
<dbReference type="EMBL" id="PVTY01000014">
    <property type="protein sequence ID" value="PRZ13759.1"/>
    <property type="molecule type" value="Genomic_DNA"/>
</dbReference>
<keyword evidence="7" id="KW-1185">Reference proteome</keyword>
<accession>A0A2T0YFQ0</accession>
<dbReference type="Gene3D" id="1.10.357.10">
    <property type="entry name" value="Tetracycline Repressor, domain 2"/>
    <property type="match status" value="1"/>
</dbReference>
<dbReference type="GO" id="GO:0003700">
    <property type="term" value="F:DNA-binding transcription factor activity"/>
    <property type="evidence" value="ECO:0007669"/>
    <property type="project" value="TreeGrafter"/>
</dbReference>